<feature type="transmembrane region" description="Helical" evidence="1">
    <location>
        <begin position="6"/>
        <end position="27"/>
    </location>
</feature>
<evidence type="ECO:0000313" key="2">
    <source>
        <dbReference type="EMBL" id="SVB16737.1"/>
    </source>
</evidence>
<keyword evidence="1" id="KW-0472">Membrane</keyword>
<evidence type="ECO:0000256" key="1">
    <source>
        <dbReference type="SAM" id="Phobius"/>
    </source>
</evidence>
<protein>
    <submittedName>
        <fullName evidence="2">Uncharacterized protein</fullName>
    </submittedName>
</protein>
<accession>A0A382BU48</accession>
<keyword evidence="1" id="KW-0812">Transmembrane</keyword>
<organism evidence="2">
    <name type="scientific">marine metagenome</name>
    <dbReference type="NCBI Taxonomy" id="408172"/>
    <lineage>
        <taxon>unclassified sequences</taxon>
        <taxon>metagenomes</taxon>
        <taxon>ecological metagenomes</taxon>
    </lineage>
</organism>
<sequence length="30" mass="3266">MLKEVLKLGLGLLILAVFIAIVVFFGGDLY</sequence>
<dbReference type="EMBL" id="UINC01031147">
    <property type="protein sequence ID" value="SVB16737.1"/>
    <property type="molecule type" value="Genomic_DNA"/>
</dbReference>
<keyword evidence="1" id="KW-1133">Transmembrane helix</keyword>
<gene>
    <name evidence="2" type="ORF">METZ01_LOCUS169591</name>
</gene>
<proteinExistence type="predicted"/>
<reference evidence="2" key="1">
    <citation type="submission" date="2018-05" db="EMBL/GenBank/DDBJ databases">
        <authorList>
            <person name="Lanie J.A."/>
            <person name="Ng W.-L."/>
            <person name="Kazmierczak K.M."/>
            <person name="Andrzejewski T.M."/>
            <person name="Davidsen T.M."/>
            <person name="Wayne K.J."/>
            <person name="Tettelin H."/>
            <person name="Glass J.I."/>
            <person name="Rusch D."/>
            <person name="Podicherti R."/>
            <person name="Tsui H.-C.T."/>
            <person name="Winkler M.E."/>
        </authorList>
    </citation>
    <scope>NUCLEOTIDE SEQUENCE</scope>
</reference>
<dbReference type="AlphaFoldDB" id="A0A382BU48"/>
<name>A0A382BU48_9ZZZZ</name>